<keyword evidence="11" id="KW-1185">Reference proteome</keyword>
<dbReference type="InterPro" id="IPR001881">
    <property type="entry name" value="EGF-like_Ca-bd_dom"/>
</dbReference>
<evidence type="ECO:0000256" key="4">
    <source>
        <dbReference type="PROSITE-ProRule" id="PRU00076"/>
    </source>
</evidence>
<comment type="caution">
    <text evidence="10">The sequence shown here is derived from an EMBL/GenBank/DDBJ whole genome shotgun (WGS) entry which is preliminary data.</text>
</comment>
<dbReference type="PANTHER" id="PTHR45656">
    <property type="entry name" value="PROTEIN CBR-CLEC-78"/>
    <property type="match status" value="1"/>
</dbReference>
<dbReference type="SMART" id="SM00179">
    <property type="entry name" value="EGF_CA"/>
    <property type="match status" value="1"/>
</dbReference>
<dbReference type="InterPro" id="IPR003410">
    <property type="entry name" value="HYR_dom"/>
</dbReference>
<dbReference type="PROSITE" id="PS00022">
    <property type="entry name" value="EGF_1"/>
    <property type="match status" value="1"/>
</dbReference>
<dbReference type="PROSITE" id="PS50923">
    <property type="entry name" value="SUSHI"/>
    <property type="match status" value="2"/>
</dbReference>
<dbReference type="InterPro" id="IPR000742">
    <property type="entry name" value="EGF"/>
</dbReference>
<evidence type="ECO:0000313" key="10">
    <source>
        <dbReference type="EMBL" id="KAJ8312426.1"/>
    </source>
</evidence>
<evidence type="ECO:0000259" key="8">
    <source>
        <dbReference type="PROSITE" id="PS50825"/>
    </source>
</evidence>
<keyword evidence="6" id="KW-0472">Membrane</keyword>
<feature type="transmembrane region" description="Helical" evidence="6">
    <location>
        <begin position="33"/>
        <end position="52"/>
    </location>
</feature>
<dbReference type="PROSITE" id="PS50825">
    <property type="entry name" value="HYR"/>
    <property type="match status" value="1"/>
</dbReference>
<gene>
    <name evidence="10" type="ORF">KUTeg_009799</name>
</gene>
<dbReference type="CDD" id="cd00054">
    <property type="entry name" value="EGF_CA"/>
    <property type="match status" value="1"/>
</dbReference>
<evidence type="ECO:0000256" key="1">
    <source>
        <dbReference type="ARBA" id="ARBA00022729"/>
    </source>
</evidence>
<feature type="disulfide bond" evidence="4">
    <location>
        <begin position="198"/>
        <end position="207"/>
    </location>
</feature>
<dbReference type="PROSITE" id="PS00010">
    <property type="entry name" value="ASX_HYDROXYL"/>
    <property type="match status" value="1"/>
</dbReference>
<comment type="caution">
    <text evidence="4">Lacks conserved residue(s) required for the propagation of feature annotation.</text>
</comment>
<keyword evidence="6" id="KW-1133">Transmembrane helix</keyword>
<feature type="domain" description="HYR" evidence="8">
    <location>
        <begin position="209"/>
        <end position="292"/>
    </location>
</feature>
<dbReference type="Gene3D" id="2.10.70.10">
    <property type="entry name" value="Complement Module, domain 1"/>
    <property type="match status" value="3"/>
</dbReference>
<keyword evidence="5" id="KW-0768">Sushi</keyword>
<dbReference type="InterPro" id="IPR000436">
    <property type="entry name" value="Sushi_SCR_CCP_dom"/>
</dbReference>
<dbReference type="PANTHER" id="PTHR45656:SF4">
    <property type="entry name" value="PROTEIN CBR-CLEC-78"/>
    <property type="match status" value="1"/>
</dbReference>
<evidence type="ECO:0000256" key="5">
    <source>
        <dbReference type="PROSITE-ProRule" id="PRU00302"/>
    </source>
</evidence>
<keyword evidence="6" id="KW-0812">Transmembrane</keyword>
<name>A0ABQ9F4Y4_TEGGR</name>
<evidence type="ECO:0000256" key="3">
    <source>
        <dbReference type="ARBA" id="ARBA00023157"/>
    </source>
</evidence>
<dbReference type="Pfam" id="PF02494">
    <property type="entry name" value="HYR"/>
    <property type="match status" value="1"/>
</dbReference>
<sequence>MYKYFTYKSSRLFRKECTSVLPFYKYKNYNPRILYIFQVCVCLFIYFLVHLLTADTCGHPGSISNGHFTGTNFSPGGTVTYSCNNGFAIVNGNEKRICQKSGLWSGIRPTCGGKICSVPDNIENGYIIGDNFLFESSITYACNQNFNLTNGTDTRICKSDGTWSGSPPLCMQTNTCISNPCKNQGTCIDGLGMYKCICTYGWSGVHCQNDILAPTVLGCQNDVIEYSLKPLHQVNWTQPVFKDPRGGYIEVTANYDHESQVFPYGTFPVYYEAVKPSTGLKSTCKFEITVQPFPCSELNIPANGARVCTNWANRFGKFCRVYCQAGFSTIDTNFNSFFVCGASGHWKPAAFLRNCSETSVISTTTEEQKVNK</sequence>
<dbReference type="CDD" id="cd00033">
    <property type="entry name" value="CCP"/>
    <property type="match status" value="2"/>
</dbReference>
<dbReference type="EMBL" id="JARBDR010000440">
    <property type="protein sequence ID" value="KAJ8312426.1"/>
    <property type="molecule type" value="Genomic_DNA"/>
</dbReference>
<dbReference type="Gene3D" id="2.10.25.10">
    <property type="entry name" value="Laminin"/>
    <property type="match status" value="1"/>
</dbReference>
<evidence type="ECO:0000256" key="2">
    <source>
        <dbReference type="ARBA" id="ARBA00022737"/>
    </source>
</evidence>
<dbReference type="PROSITE" id="PS50026">
    <property type="entry name" value="EGF_3"/>
    <property type="match status" value="1"/>
</dbReference>
<dbReference type="Pfam" id="PF00008">
    <property type="entry name" value="EGF"/>
    <property type="match status" value="1"/>
</dbReference>
<dbReference type="SUPFAM" id="SSF57196">
    <property type="entry name" value="EGF/Laminin"/>
    <property type="match status" value="1"/>
</dbReference>
<organism evidence="10 11">
    <name type="scientific">Tegillarca granosa</name>
    <name type="common">Malaysian cockle</name>
    <name type="synonym">Anadara granosa</name>
    <dbReference type="NCBI Taxonomy" id="220873"/>
    <lineage>
        <taxon>Eukaryota</taxon>
        <taxon>Metazoa</taxon>
        <taxon>Spiralia</taxon>
        <taxon>Lophotrochozoa</taxon>
        <taxon>Mollusca</taxon>
        <taxon>Bivalvia</taxon>
        <taxon>Autobranchia</taxon>
        <taxon>Pteriomorphia</taxon>
        <taxon>Arcoida</taxon>
        <taxon>Arcoidea</taxon>
        <taxon>Arcidae</taxon>
        <taxon>Tegillarca</taxon>
    </lineage>
</organism>
<feature type="domain" description="Sushi" evidence="9">
    <location>
        <begin position="114"/>
        <end position="172"/>
    </location>
</feature>
<dbReference type="InterPro" id="IPR035976">
    <property type="entry name" value="Sushi/SCR/CCP_sf"/>
</dbReference>
<keyword evidence="4" id="KW-0245">EGF-like domain</keyword>
<dbReference type="SMART" id="SM00032">
    <property type="entry name" value="CCP"/>
    <property type="match status" value="3"/>
</dbReference>
<evidence type="ECO:0000259" key="9">
    <source>
        <dbReference type="PROSITE" id="PS50923"/>
    </source>
</evidence>
<evidence type="ECO:0000259" key="7">
    <source>
        <dbReference type="PROSITE" id="PS50026"/>
    </source>
</evidence>
<keyword evidence="3 4" id="KW-1015">Disulfide bond</keyword>
<keyword evidence="1" id="KW-0732">Signal</keyword>
<dbReference type="Pfam" id="PF00084">
    <property type="entry name" value="Sushi"/>
    <property type="match status" value="2"/>
</dbReference>
<reference evidence="10 11" key="1">
    <citation type="submission" date="2022-12" db="EMBL/GenBank/DDBJ databases">
        <title>Chromosome-level genome of Tegillarca granosa.</title>
        <authorList>
            <person name="Kim J."/>
        </authorList>
    </citation>
    <scope>NUCLEOTIDE SEQUENCE [LARGE SCALE GENOMIC DNA]</scope>
    <source>
        <strain evidence="10">Teg-2019</strain>
        <tissue evidence="10">Adductor muscle</tissue>
    </source>
</reference>
<dbReference type="SUPFAM" id="SSF57535">
    <property type="entry name" value="Complement control module/SCR domain"/>
    <property type="match status" value="3"/>
</dbReference>
<dbReference type="InterPro" id="IPR051277">
    <property type="entry name" value="SEZ6_CSMD_C4BPB_Regulators"/>
</dbReference>
<proteinExistence type="predicted"/>
<keyword evidence="2" id="KW-0677">Repeat</keyword>
<dbReference type="SMART" id="SM00181">
    <property type="entry name" value="EGF"/>
    <property type="match status" value="1"/>
</dbReference>
<evidence type="ECO:0000256" key="6">
    <source>
        <dbReference type="SAM" id="Phobius"/>
    </source>
</evidence>
<feature type="domain" description="Sushi" evidence="9">
    <location>
        <begin position="55"/>
        <end position="113"/>
    </location>
</feature>
<dbReference type="PROSITE" id="PS01186">
    <property type="entry name" value="EGF_2"/>
    <property type="match status" value="1"/>
</dbReference>
<dbReference type="InterPro" id="IPR000152">
    <property type="entry name" value="EGF-type_Asp/Asn_hydroxyl_site"/>
</dbReference>
<dbReference type="Proteomes" id="UP001217089">
    <property type="component" value="Unassembled WGS sequence"/>
</dbReference>
<protein>
    <submittedName>
        <fullName evidence="10">Uncharacterized protein</fullName>
    </submittedName>
</protein>
<feature type="domain" description="EGF-like" evidence="7">
    <location>
        <begin position="172"/>
        <end position="208"/>
    </location>
</feature>
<accession>A0ABQ9F4Y4</accession>
<evidence type="ECO:0000313" key="11">
    <source>
        <dbReference type="Proteomes" id="UP001217089"/>
    </source>
</evidence>